<organism evidence="3 4">
    <name type="scientific">Castanea mollissima</name>
    <name type="common">Chinese chestnut</name>
    <dbReference type="NCBI Taxonomy" id="60419"/>
    <lineage>
        <taxon>Eukaryota</taxon>
        <taxon>Viridiplantae</taxon>
        <taxon>Streptophyta</taxon>
        <taxon>Embryophyta</taxon>
        <taxon>Tracheophyta</taxon>
        <taxon>Spermatophyta</taxon>
        <taxon>Magnoliopsida</taxon>
        <taxon>eudicotyledons</taxon>
        <taxon>Gunneridae</taxon>
        <taxon>Pentapetalae</taxon>
        <taxon>rosids</taxon>
        <taxon>fabids</taxon>
        <taxon>Fagales</taxon>
        <taxon>Fagaceae</taxon>
        <taxon>Castanea</taxon>
    </lineage>
</organism>
<dbReference type="InterPro" id="IPR046796">
    <property type="entry name" value="Transposase_32_dom"/>
</dbReference>
<evidence type="ECO:0000259" key="2">
    <source>
        <dbReference type="Pfam" id="PF20167"/>
    </source>
</evidence>
<dbReference type="Pfam" id="PF20167">
    <property type="entry name" value="Transposase_32"/>
    <property type="match status" value="1"/>
</dbReference>
<evidence type="ECO:0000313" key="4">
    <source>
        <dbReference type="Proteomes" id="UP000737018"/>
    </source>
</evidence>
<sequence length="471" mass="52702">MPLSHLLFQLSVRNLQSHLFCYDFSPNIIRCIMAPRSRRTVSTSNDLDAQTSYHGVFSKRRLFLERDVTLSELQFTCIPRVFESRGWISLTSGFPAPPMNLIHEFYSNIHDIKKDGSFSVVVRNIRFEVTPDLVSTVLGIPRVMESPYPYTAETAPSQTDMLTLFCGEKTIWPNGVSKAKSASFIPEYQWLSRIMCTNLFPIAHLHTLNVPRAQLLYALITDVPIDICRHICQVIIHAFESNSSRAVLPFPCVITQLIEAKKVPIRPQEIRAKPLSAIGSHTLQLSSSRMKRARESDFESDDDLDREIDEIANAVAAESRPSISGAQATLAKPLSKRARQSESDFDDDFDREIDDVVAAKSKLSTSGAQAALAKPLFATGNSTLQLSSSHVKRSNLIVCDSDDDLDRDIDEVADAMAAESRPSTSGAAQPTLSDMMDLLQQILPCLHQILPRLNRIEQDIKEIKEHQTRAH</sequence>
<evidence type="ECO:0000256" key="1">
    <source>
        <dbReference type="SAM" id="MobiDB-lite"/>
    </source>
</evidence>
<name>A0A8J4RK81_9ROSI</name>
<evidence type="ECO:0000313" key="3">
    <source>
        <dbReference type="EMBL" id="KAF3966424.1"/>
    </source>
</evidence>
<comment type="caution">
    <text evidence="3">The sequence shown here is derived from an EMBL/GenBank/DDBJ whole genome shotgun (WGS) entry which is preliminary data.</text>
</comment>
<feature type="region of interest" description="Disordered" evidence="1">
    <location>
        <begin position="319"/>
        <end position="345"/>
    </location>
</feature>
<dbReference type="EMBL" id="JRKL02001047">
    <property type="protein sequence ID" value="KAF3966424.1"/>
    <property type="molecule type" value="Genomic_DNA"/>
</dbReference>
<feature type="domain" description="Putative plant transposon protein" evidence="2">
    <location>
        <begin position="84"/>
        <end position="264"/>
    </location>
</feature>
<dbReference type="OrthoDB" id="1559178at2759"/>
<keyword evidence="4" id="KW-1185">Reference proteome</keyword>
<dbReference type="AlphaFoldDB" id="A0A8J4RK81"/>
<dbReference type="Proteomes" id="UP000737018">
    <property type="component" value="Unassembled WGS sequence"/>
</dbReference>
<gene>
    <name evidence="3" type="ORF">CMV_009483</name>
</gene>
<protein>
    <recommendedName>
        <fullName evidence="2">Putative plant transposon protein domain-containing protein</fullName>
    </recommendedName>
</protein>
<proteinExistence type="predicted"/>
<reference evidence="3" key="1">
    <citation type="submission" date="2020-03" db="EMBL/GenBank/DDBJ databases">
        <title>Castanea mollissima Vanexum genome sequencing.</title>
        <authorList>
            <person name="Staton M."/>
        </authorList>
    </citation>
    <scope>NUCLEOTIDE SEQUENCE</scope>
    <source>
        <tissue evidence="3">Leaf</tissue>
    </source>
</reference>
<accession>A0A8J4RK81</accession>